<organism evidence="2 3">
    <name type="scientific">Methylobacterium bullatum</name>
    <dbReference type="NCBI Taxonomy" id="570505"/>
    <lineage>
        <taxon>Bacteria</taxon>
        <taxon>Pseudomonadati</taxon>
        <taxon>Pseudomonadota</taxon>
        <taxon>Alphaproteobacteria</taxon>
        <taxon>Hyphomicrobiales</taxon>
        <taxon>Methylobacteriaceae</taxon>
        <taxon>Methylobacterium</taxon>
    </lineage>
</organism>
<reference evidence="2" key="1">
    <citation type="journal article" date="2016" name="Front. Microbiol.">
        <title>Genome Sequence of the Piezophilic, Mesophilic Sulfate-Reducing Bacterium Desulfovibrio indicus J2T.</title>
        <authorList>
            <person name="Cao J."/>
            <person name="Maignien L."/>
            <person name="Shao Z."/>
            <person name="Alain K."/>
            <person name="Jebbar M."/>
        </authorList>
    </citation>
    <scope>NUCLEOTIDE SEQUENCE</scope>
    <source>
        <strain evidence="2">DSM 21893</strain>
    </source>
</reference>
<dbReference type="Pfam" id="PF20247">
    <property type="entry name" value="DUF6602"/>
    <property type="match status" value="1"/>
</dbReference>
<accession>A0AAV4Z5F7</accession>
<sequence>MSDYTDNLLRLSESLLAQYKTIFKHLGNRGDSRENAVKEYLERIFPFAFGFSKGEMFDCRGRNSGEVDIIIYDRIYSPLFYDGSNKILCPTESSYGTIECKSTLTKKELNNCITKADRYADLERPQAQDNEFYVTPHQKLTARGGMRLLSSGNAPSFGIFAFKNTVAIPTILNLMENNINIHYIVVPEKFIFIRDGGTNLEGNVIKNVIIESAESIAIWVILLQMRLTATRLISVDQRSLLNSLTSKSKYWHLQIDTDNNALDKKS</sequence>
<name>A0AAV4Z5F7_9HYPH</name>
<dbReference type="CDD" id="cd21173">
    <property type="entry name" value="NucC-like"/>
    <property type="match status" value="1"/>
</dbReference>
<reference evidence="2" key="2">
    <citation type="submission" date="2021-08" db="EMBL/GenBank/DDBJ databases">
        <authorList>
            <person name="Tani A."/>
            <person name="Ola A."/>
            <person name="Ogura Y."/>
            <person name="Katsura K."/>
            <person name="Hayashi T."/>
        </authorList>
    </citation>
    <scope>NUCLEOTIDE SEQUENCE</scope>
    <source>
        <strain evidence="2">DSM 21893</strain>
    </source>
</reference>
<gene>
    <name evidence="2" type="ORF">OICFNHDK_1330</name>
</gene>
<evidence type="ECO:0000259" key="1">
    <source>
        <dbReference type="Pfam" id="PF20247"/>
    </source>
</evidence>
<keyword evidence="3" id="KW-1185">Reference proteome</keyword>
<comment type="caution">
    <text evidence="2">The sequence shown here is derived from an EMBL/GenBank/DDBJ whole genome shotgun (WGS) entry which is preliminary data.</text>
</comment>
<dbReference type="EMBL" id="BPQF01000007">
    <property type="protein sequence ID" value="GJD38878.1"/>
    <property type="molecule type" value="Genomic_DNA"/>
</dbReference>
<proteinExistence type="predicted"/>
<feature type="domain" description="DUF6602" evidence="1">
    <location>
        <begin position="23"/>
        <end position="118"/>
    </location>
</feature>
<dbReference type="AlphaFoldDB" id="A0AAV4Z5F7"/>
<dbReference type="RefSeq" id="WP_192215034.1">
    <property type="nucleotide sequence ID" value="NZ_BPQF01000007.1"/>
</dbReference>
<dbReference type="InterPro" id="IPR046537">
    <property type="entry name" value="DUF6602"/>
</dbReference>
<protein>
    <recommendedName>
        <fullName evidence="1">DUF6602 domain-containing protein</fullName>
    </recommendedName>
</protein>
<evidence type="ECO:0000313" key="2">
    <source>
        <dbReference type="EMBL" id="GJD38878.1"/>
    </source>
</evidence>
<dbReference type="Proteomes" id="UP001055307">
    <property type="component" value="Unassembled WGS sequence"/>
</dbReference>
<evidence type="ECO:0000313" key="3">
    <source>
        <dbReference type="Proteomes" id="UP001055307"/>
    </source>
</evidence>